<dbReference type="GO" id="GO:0008784">
    <property type="term" value="F:alanine racemase activity"/>
    <property type="evidence" value="ECO:0007669"/>
    <property type="project" value="UniProtKB-ARBA"/>
</dbReference>
<dbReference type="Proteomes" id="UP001519460">
    <property type="component" value="Unassembled WGS sequence"/>
</dbReference>
<comment type="cofactor">
    <cofactor evidence="1 4">
        <name>pyridoxal 5'-phosphate</name>
        <dbReference type="ChEBI" id="CHEBI:597326"/>
    </cofactor>
</comment>
<evidence type="ECO:0000256" key="4">
    <source>
        <dbReference type="PIRSR" id="PIRSR600821-50"/>
    </source>
</evidence>
<dbReference type="InterPro" id="IPR011079">
    <property type="entry name" value="Ala_racemase_C"/>
</dbReference>
<evidence type="ECO:0000259" key="5">
    <source>
        <dbReference type="SMART" id="SM01005"/>
    </source>
</evidence>
<dbReference type="SMART" id="SM01005">
    <property type="entry name" value="Ala_racemase_C"/>
    <property type="match status" value="1"/>
</dbReference>
<keyword evidence="2 4" id="KW-0663">Pyridoxal phosphate</keyword>
<organism evidence="6 7">
    <name type="scientific">Batillaria attramentaria</name>
    <dbReference type="NCBI Taxonomy" id="370345"/>
    <lineage>
        <taxon>Eukaryota</taxon>
        <taxon>Metazoa</taxon>
        <taxon>Spiralia</taxon>
        <taxon>Lophotrochozoa</taxon>
        <taxon>Mollusca</taxon>
        <taxon>Gastropoda</taxon>
        <taxon>Caenogastropoda</taxon>
        <taxon>Sorbeoconcha</taxon>
        <taxon>Cerithioidea</taxon>
        <taxon>Batillariidae</taxon>
        <taxon>Batillaria</taxon>
    </lineage>
</organism>
<dbReference type="EMBL" id="JACVVK020000142">
    <property type="protein sequence ID" value="KAK7489123.1"/>
    <property type="molecule type" value="Genomic_DNA"/>
</dbReference>
<dbReference type="SUPFAM" id="SSF51419">
    <property type="entry name" value="PLP-binding barrel"/>
    <property type="match status" value="1"/>
</dbReference>
<feature type="domain" description="Alanine racemase C-terminal" evidence="5">
    <location>
        <begin position="222"/>
        <end position="313"/>
    </location>
</feature>
<evidence type="ECO:0000256" key="1">
    <source>
        <dbReference type="ARBA" id="ARBA00001933"/>
    </source>
</evidence>
<dbReference type="Pfam" id="PF00842">
    <property type="entry name" value="Ala_racemase_C"/>
    <property type="match status" value="1"/>
</dbReference>
<accession>A0ABD0KQ50</accession>
<dbReference type="InterPro" id="IPR000821">
    <property type="entry name" value="Ala_racemase"/>
</dbReference>
<keyword evidence="3" id="KW-0413">Isomerase</keyword>
<evidence type="ECO:0000256" key="2">
    <source>
        <dbReference type="ARBA" id="ARBA00022898"/>
    </source>
</evidence>
<sequence>MQMDMADASSSSLEEEFRLAQRSSYLRIDLEAVLHNVRVLRSLCSSHTEVMAVLKANATGHGSVAIATHLVNNGIKHFAVATAAEGRDLREAGIQVYIQVFGTSHEDVDILQKFQLTPTVSTPAFLRLWATKHRNANLTVPPVVIKIDTGMSRHGCQPEELQQMMKTSEELGIPVHSLMTHFAVAWEDAEVTQCQLDLFLDTVRPYREQGVKVHVANAPAIIRGFGADLDFVRPGISIYGLPPGDELPVVGRVSMDAITVKMDASFTDLSSAFYVYSDVISHPNSVTNIARALGTIPQEVCSRLSARLPRVYVTGGRHHVPGLRNGHLRHSDQRSW</sequence>
<dbReference type="Pfam" id="PF01168">
    <property type="entry name" value="Ala_racemase_N"/>
    <property type="match status" value="1"/>
</dbReference>
<keyword evidence="7" id="KW-1185">Reference proteome</keyword>
<dbReference type="SUPFAM" id="SSF50621">
    <property type="entry name" value="Alanine racemase C-terminal domain-like"/>
    <property type="match status" value="1"/>
</dbReference>
<dbReference type="InterPro" id="IPR001608">
    <property type="entry name" value="Ala_racemase_N"/>
</dbReference>
<protein>
    <recommendedName>
        <fullName evidence="5">Alanine racemase C-terminal domain-containing protein</fullName>
    </recommendedName>
</protein>
<feature type="modified residue" description="N6-(pyridoxal phosphate)lysine" evidence="4">
    <location>
        <position position="55"/>
    </location>
</feature>
<dbReference type="Gene3D" id="2.40.37.10">
    <property type="entry name" value="Lyase, Ornithine Decarboxylase, Chain A, domain 1"/>
    <property type="match status" value="1"/>
</dbReference>
<dbReference type="InterPro" id="IPR029066">
    <property type="entry name" value="PLP-binding_barrel"/>
</dbReference>
<proteinExistence type="predicted"/>
<dbReference type="PANTHER" id="PTHR30511:SF0">
    <property type="entry name" value="ALANINE RACEMASE, CATABOLIC-RELATED"/>
    <property type="match status" value="1"/>
</dbReference>
<evidence type="ECO:0000313" key="7">
    <source>
        <dbReference type="Proteomes" id="UP001519460"/>
    </source>
</evidence>
<dbReference type="AlphaFoldDB" id="A0ABD0KQ50"/>
<reference evidence="6 7" key="1">
    <citation type="journal article" date="2023" name="Sci. Data">
        <title>Genome assembly of the Korean intertidal mud-creeper Batillaria attramentaria.</title>
        <authorList>
            <person name="Patra A.K."/>
            <person name="Ho P.T."/>
            <person name="Jun S."/>
            <person name="Lee S.J."/>
            <person name="Kim Y."/>
            <person name="Won Y.J."/>
        </authorList>
    </citation>
    <scope>NUCLEOTIDE SEQUENCE [LARGE SCALE GENOMIC DNA]</scope>
    <source>
        <strain evidence="6">Wonlab-2016</strain>
    </source>
</reference>
<comment type="caution">
    <text evidence="6">The sequence shown here is derived from an EMBL/GenBank/DDBJ whole genome shotgun (WGS) entry which is preliminary data.</text>
</comment>
<dbReference type="Gene3D" id="3.20.20.10">
    <property type="entry name" value="Alanine racemase"/>
    <property type="match status" value="1"/>
</dbReference>
<gene>
    <name evidence="6" type="ORF">BaRGS_00019637</name>
</gene>
<evidence type="ECO:0000256" key="3">
    <source>
        <dbReference type="ARBA" id="ARBA00023235"/>
    </source>
</evidence>
<dbReference type="PANTHER" id="PTHR30511">
    <property type="entry name" value="ALANINE RACEMASE"/>
    <property type="match status" value="1"/>
</dbReference>
<dbReference type="PRINTS" id="PR00992">
    <property type="entry name" value="ALARACEMASE"/>
</dbReference>
<name>A0ABD0KQ50_9CAEN</name>
<evidence type="ECO:0000313" key="6">
    <source>
        <dbReference type="EMBL" id="KAK7489123.1"/>
    </source>
</evidence>
<dbReference type="InterPro" id="IPR009006">
    <property type="entry name" value="Ala_racemase/Decarboxylase_C"/>
</dbReference>